<gene>
    <name evidence="1" type="ORF">FOC69_18415</name>
</gene>
<protein>
    <submittedName>
        <fullName evidence="1">RSAM-modified peptide</fullName>
    </submittedName>
</protein>
<dbReference type="AlphaFoldDB" id="A0AAP9NEJ2"/>
<evidence type="ECO:0000313" key="1">
    <source>
        <dbReference type="EMBL" id="QKH86216.1"/>
    </source>
</evidence>
<name>A0AAP9NEJ2_BACFG</name>
<reference evidence="1 2" key="1">
    <citation type="submission" date="2020-05" db="EMBL/GenBank/DDBJ databases">
        <title>FDA dAtabase for Regulatory Grade micrObial Sequences (FDA-ARGOS): Supporting development and validation of Infectious Disease Dx tests.</title>
        <authorList>
            <person name="Bojja K."/>
            <person name="Kessler A."/>
            <person name="Tallon L."/>
            <person name="Sadzewicz L."/>
            <person name="Zhao X."/>
            <person name="Vavikolanu K."/>
            <person name="Mehta A."/>
            <person name="Aluvathingal J."/>
            <person name="Nadendla S."/>
            <person name="Myers T."/>
            <person name="Yan Y."/>
            <person name="Sichtig H."/>
        </authorList>
    </citation>
    <scope>NUCLEOTIDE SEQUENCE [LARGE SCALE GENOMIC DNA]</scope>
    <source>
        <strain evidence="1 2">FDAARGOS_763</strain>
    </source>
</reference>
<organism evidence="1 2">
    <name type="scientific">Bacteroides fragilis</name>
    <dbReference type="NCBI Taxonomy" id="817"/>
    <lineage>
        <taxon>Bacteria</taxon>
        <taxon>Pseudomonadati</taxon>
        <taxon>Bacteroidota</taxon>
        <taxon>Bacteroidia</taxon>
        <taxon>Bacteroidales</taxon>
        <taxon>Bacteroidaceae</taxon>
        <taxon>Bacteroides</taxon>
    </lineage>
</organism>
<dbReference type="InterPro" id="IPR026408">
    <property type="entry name" value="GG_sam_targ_CFB"/>
</dbReference>
<proteinExistence type="predicted"/>
<dbReference type="NCBIfam" id="TIGR04149">
    <property type="entry name" value="GG_sam_targ_CFB"/>
    <property type="match status" value="1"/>
</dbReference>
<evidence type="ECO:0000313" key="2">
    <source>
        <dbReference type="Proteomes" id="UP000501467"/>
    </source>
</evidence>
<accession>A0AAP9NEJ2</accession>
<dbReference type="EMBL" id="CP054003">
    <property type="protein sequence ID" value="QKH86216.1"/>
    <property type="molecule type" value="Genomic_DNA"/>
</dbReference>
<dbReference type="RefSeq" id="WP_005782356.1">
    <property type="nucleotide sequence ID" value="NZ_CP054003.1"/>
</dbReference>
<sequence>MKKLSKIKLNHLNDDELKNREMNNLRGGRICGCGCNYADSGGSTTMYNGGANYKLGDDGGYSPGGSKACYTEGKKGITSTLAVEGWA</sequence>
<dbReference type="Proteomes" id="UP000501467">
    <property type="component" value="Chromosome"/>
</dbReference>